<dbReference type="Gene3D" id="1.10.510.10">
    <property type="entry name" value="Transferase(Phosphotransferase) domain 1"/>
    <property type="match status" value="1"/>
</dbReference>
<dbReference type="FunFam" id="3.30.70.1230:FF:000013">
    <property type="entry name" value="Guanylate cyclase"/>
    <property type="match status" value="1"/>
</dbReference>
<dbReference type="GO" id="GO:0005886">
    <property type="term" value="C:plasma membrane"/>
    <property type="evidence" value="ECO:0007669"/>
    <property type="project" value="TreeGrafter"/>
</dbReference>
<dbReference type="Proteomes" id="UP000261380">
    <property type="component" value="Unplaced"/>
</dbReference>
<dbReference type="PROSITE" id="PS00452">
    <property type="entry name" value="GUANYLATE_CYCLASE_1"/>
    <property type="match status" value="1"/>
</dbReference>
<dbReference type="InterPro" id="IPR028082">
    <property type="entry name" value="Peripla_BP_I"/>
</dbReference>
<dbReference type="GO" id="GO:0035556">
    <property type="term" value="P:intracellular signal transduction"/>
    <property type="evidence" value="ECO:0007669"/>
    <property type="project" value="InterPro"/>
</dbReference>
<dbReference type="InterPro" id="IPR001828">
    <property type="entry name" value="ANF_lig-bd_rcpt"/>
</dbReference>
<dbReference type="SUPFAM" id="SSF53822">
    <property type="entry name" value="Periplasmic binding protein-like I"/>
    <property type="match status" value="1"/>
</dbReference>
<dbReference type="Ensembl" id="ENSXCOT00000002186.1">
    <property type="protein sequence ID" value="ENSXCOP00000002155.1"/>
    <property type="gene ID" value="ENSXCOG00000001724.1"/>
</dbReference>
<dbReference type="GO" id="GO:0012505">
    <property type="term" value="C:endomembrane system"/>
    <property type="evidence" value="ECO:0007669"/>
    <property type="project" value="UniProtKB-SubCell"/>
</dbReference>
<keyword evidence="5" id="KW-0732">Signal</keyword>
<evidence type="ECO:0000256" key="9">
    <source>
        <dbReference type="ARBA" id="ARBA00023157"/>
    </source>
</evidence>
<evidence type="ECO:0000256" key="14">
    <source>
        <dbReference type="RuleBase" id="RU000405"/>
    </source>
</evidence>
<reference evidence="18" key="1">
    <citation type="submission" date="2025-08" db="UniProtKB">
        <authorList>
            <consortium name="Ensembl"/>
        </authorList>
    </citation>
    <scope>IDENTIFICATION</scope>
</reference>
<accession>A0A3B5KVW3</accession>
<evidence type="ECO:0000313" key="19">
    <source>
        <dbReference type="Proteomes" id="UP000261380"/>
    </source>
</evidence>
<dbReference type="InterPro" id="IPR029787">
    <property type="entry name" value="Nucleotide_cyclase"/>
</dbReference>
<organism evidence="18 19">
    <name type="scientific">Xiphophorus couchianus</name>
    <name type="common">Monterrey platyfish</name>
    <dbReference type="NCBI Taxonomy" id="32473"/>
    <lineage>
        <taxon>Eukaryota</taxon>
        <taxon>Metazoa</taxon>
        <taxon>Chordata</taxon>
        <taxon>Craniata</taxon>
        <taxon>Vertebrata</taxon>
        <taxon>Euteleostomi</taxon>
        <taxon>Actinopterygii</taxon>
        <taxon>Neopterygii</taxon>
        <taxon>Teleostei</taxon>
        <taxon>Neoteleostei</taxon>
        <taxon>Acanthomorphata</taxon>
        <taxon>Ovalentaria</taxon>
        <taxon>Atherinomorphae</taxon>
        <taxon>Cyprinodontiformes</taxon>
        <taxon>Poeciliidae</taxon>
        <taxon>Poeciliinae</taxon>
        <taxon>Xiphophorus</taxon>
    </lineage>
</organism>
<evidence type="ECO:0000256" key="3">
    <source>
        <dbReference type="ARBA" id="ARBA00012202"/>
    </source>
</evidence>
<evidence type="ECO:0000313" key="18">
    <source>
        <dbReference type="Ensembl" id="ENSXCOP00000002155.1"/>
    </source>
</evidence>
<evidence type="ECO:0000259" key="17">
    <source>
        <dbReference type="PROSITE" id="PS50125"/>
    </source>
</evidence>
<dbReference type="Gene3D" id="3.30.70.1230">
    <property type="entry name" value="Nucleotide cyclase"/>
    <property type="match status" value="1"/>
</dbReference>
<keyword evidence="9" id="KW-1015">Disulfide bond</keyword>
<dbReference type="InterPro" id="IPR011009">
    <property type="entry name" value="Kinase-like_dom_sf"/>
</dbReference>
<dbReference type="InterPro" id="IPR050401">
    <property type="entry name" value="Cyclic_nucleotide_synthase"/>
</dbReference>
<dbReference type="GO" id="GO:0007168">
    <property type="term" value="P:receptor guanylyl cyclase signaling pathway"/>
    <property type="evidence" value="ECO:0007669"/>
    <property type="project" value="TreeGrafter"/>
</dbReference>
<evidence type="ECO:0000256" key="16">
    <source>
        <dbReference type="SAM" id="Phobius"/>
    </source>
</evidence>
<dbReference type="PROSITE" id="PS50125">
    <property type="entry name" value="GUANYLATE_CYCLASE_2"/>
    <property type="match status" value="1"/>
</dbReference>
<dbReference type="PANTHER" id="PTHR11920">
    <property type="entry name" value="GUANYLYL CYCLASE"/>
    <property type="match status" value="1"/>
</dbReference>
<feature type="domain" description="Guanylate cyclase" evidence="17">
    <location>
        <begin position="672"/>
        <end position="802"/>
    </location>
</feature>
<dbReference type="Pfam" id="PF01094">
    <property type="entry name" value="ANF_receptor"/>
    <property type="match status" value="1"/>
</dbReference>
<dbReference type="GO" id="GO:0004016">
    <property type="term" value="F:adenylate cyclase activity"/>
    <property type="evidence" value="ECO:0007669"/>
    <property type="project" value="TreeGrafter"/>
</dbReference>
<dbReference type="PANTHER" id="PTHR11920:SF477">
    <property type="entry name" value="GUANYLATE CYCLASE D"/>
    <property type="match status" value="1"/>
</dbReference>
<evidence type="ECO:0000256" key="12">
    <source>
        <dbReference type="ARBA" id="ARBA00023293"/>
    </source>
</evidence>
<evidence type="ECO:0000256" key="5">
    <source>
        <dbReference type="ARBA" id="ARBA00022729"/>
    </source>
</evidence>
<dbReference type="Pfam" id="PF00211">
    <property type="entry name" value="Guanylate_cyc"/>
    <property type="match status" value="1"/>
</dbReference>
<keyword evidence="12" id="KW-0141">cGMP biosynthesis</keyword>
<evidence type="ECO:0000256" key="10">
    <source>
        <dbReference type="ARBA" id="ARBA00023239"/>
    </source>
</evidence>
<evidence type="ECO:0000256" key="13">
    <source>
        <dbReference type="ARBA" id="ARBA00046288"/>
    </source>
</evidence>
<dbReference type="GO" id="GO:0004383">
    <property type="term" value="F:guanylate cyclase activity"/>
    <property type="evidence" value="ECO:0007669"/>
    <property type="project" value="UniProtKB-EC"/>
</dbReference>
<evidence type="ECO:0000256" key="15">
    <source>
        <dbReference type="SAM" id="Coils"/>
    </source>
</evidence>
<keyword evidence="8 16" id="KW-0472">Membrane</keyword>
<dbReference type="STRING" id="32473.ENSXCOP00000002155"/>
<evidence type="ECO:0000256" key="7">
    <source>
        <dbReference type="ARBA" id="ARBA00022989"/>
    </source>
</evidence>
<evidence type="ECO:0000256" key="1">
    <source>
        <dbReference type="ARBA" id="ARBA00001436"/>
    </source>
</evidence>
<dbReference type="CDD" id="cd06371">
    <property type="entry name" value="PBP1_sensory_GC_DEF-like"/>
    <property type="match status" value="1"/>
</dbReference>
<dbReference type="SUPFAM" id="SSF55073">
    <property type="entry name" value="Nucleotide cyclase"/>
    <property type="match status" value="1"/>
</dbReference>
<keyword evidence="19" id="KW-1185">Reference proteome</keyword>
<dbReference type="InterPro" id="IPR018297">
    <property type="entry name" value="A/G_cyclase_CS"/>
</dbReference>
<dbReference type="InterPro" id="IPR001054">
    <property type="entry name" value="A/G_cyclase"/>
</dbReference>
<dbReference type="CDD" id="cd07302">
    <property type="entry name" value="CHD"/>
    <property type="match status" value="1"/>
</dbReference>
<comment type="similarity">
    <text evidence="14">Belongs to the adenylyl cyclase class-4/guanylyl cyclase family.</text>
</comment>
<keyword evidence="11" id="KW-0966">Cell projection</keyword>
<keyword evidence="6" id="KW-0547">Nucleotide-binding</keyword>
<keyword evidence="15" id="KW-0175">Coiled coil</keyword>
<dbReference type="SMART" id="SM00044">
    <property type="entry name" value="CYCc"/>
    <property type="match status" value="1"/>
</dbReference>
<dbReference type="Gene3D" id="6.10.250.780">
    <property type="match status" value="1"/>
</dbReference>
<dbReference type="SUPFAM" id="SSF56112">
    <property type="entry name" value="Protein kinase-like (PK-like)"/>
    <property type="match status" value="1"/>
</dbReference>
<reference evidence="18" key="2">
    <citation type="submission" date="2025-09" db="UniProtKB">
        <authorList>
            <consortium name="Ensembl"/>
        </authorList>
    </citation>
    <scope>IDENTIFICATION</scope>
</reference>
<feature type="coiled-coil region" evidence="15">
    <location>
        <begin position="609"/>
        <end position="636"/>
    </location>
</feature>
<evidence type="ECO:0000256" key="4">
    <source>
        <dbReference type="ARBA" id="ARBA00022692"/>
    </source>
</evidence>
<feature type="transmembrane region" description="Helical" evidence="16">
    <location>
        <begin position="30"/>
        <end position="57"/>
    </location>
</feature>
<evidence type="ECO:0000256" key="11">
    <source>
        <dbReference type="ARBA" id="ARBA00023273"/>
    </source>
</evidence>
<dbReference type="EC" id="4.6.1.2" evidence="3"/>
<dbReference type="GO" id="GO:0001653">
    <property type="term" value="F:peptide receptor activity"/>
    <property type="evidence" value="ECO:0007669"/>
    <property type="project" value="TreeGrafter"/>
</dbReference>
<proteinExistence type="inferred from homology"/>
<evidence type="ECO:0000256" key="2">
    <source>
        <dbReference type="ARBA" id="ARBA00004316"/>
    </source>
</evidence>
<sequence>MQHIPPNGWESNHPCVPIIKSRQTLPTLPLCNFLLWVLLGVLTFPCCVHCLIFKVGILGPWNCDPVYYRALPTSAARLAVSRINGDPGLDLGLTMDFIVLQEPCETSKALTAYIYYDTSANAFVGPTNPGYCVAASLLAKNWDKALFSFSCISYGLERTTGYPTFARTVPFPVDVLFTVFKHFRWASSAVVSSNEDIWIDTAGRVAAGLRSKGLPVGLVTAMGLNDTEVESMLRKIQNAGEIRVIIMCMHSILVGGEYQATFLTKAHKMGMTSGKYVFVPYDTLHYSVPYSNVSHLALQNNSLLRKAYDAVLTITVASELLSFNEAFTAAKRSQEVTLPVEAEQVNPLFGTIYNSIYLLARSIHNARKAGMLLSGSNLAYFSKNTSFNGFNQKVLVDTSGEVKTNYVILDSDSKSSQLYQAYIVDLKAGELRFAGRSIHFPGGSPPTADSGCWFDENVICTGGVEVSYIIIVLAVILSLAVGGLFITLYIRRRLQQIQLIKGPNRILLTLEDLTFINPQLSKKASVEYCVCSKFNKCVPFPYLLCPEIIRKVKKPPPMCRPTVAPDQAPLECIQLMKQCWSEQPDRRPTFDEIFDRFKIINKGKKTNIIDSMLRMLEQYSSNLEDLIRERTEELEVEKQRTEKLLSEMLPPSVAEALKTGVSVEPEYFDQVTIYFSDIVGFTTISSLSDPIEVVDLLNDLYTLFDAVLSNHDVYKVETIGDAYMVASGLPKRNGNKHAAEVANMSLNILSSVGTFHMRHMPDVPVRIRIGIHSGPCVAGVVGLTMPRYCLFGDTVNTASRMESTGLPYRIHVNCSTVKILRSLNDGYKIEVRGKTELKGKGIEETYWLVGKTNFAKPLPKPPEIRPGDNWQEMVTEEIKTHFRKANRQVDKKI</sequence>
<dbReference type="InterPro" id="IPR011645">
    <property type="entry name" value="HNOB_dom_associated"/>
</dbReference>
<name>A0A3B5KVW3_9TELE</name>
<dbReference type="GeneTree" id="ENSGT00940000166134"/>
<keyword evidence="4 16" id="KW-0812">Transmembrane</keyword>
<comment type="catalytic activity">
    <reaction evidence="1">
        <text>GTP = 3',5'-cyclic GMP + diphosphate</text>
        <dbReference type="Rhea" id="RHEA:13665"/>
        <dbReference type="ChEBI" id="CHEBI:33019"/>
        <dbReference type="ChEBI" id="CHEBI:37565"/>
        <dbReference type="ChEBI" id="CHEBI:57746"/>
        <dbReference type="EC" id="4.6.1.2"/>
    </reaction>
</comment>
<dbReference type="Pfam" id="PF07701">
    <property type="entry name" value="HNOBA"/>
    <property type="match status" value="1"/>
</dbReference>
<protein>
    <recommendedName>
        <fullName evidence="3">guanylate cyclase</fullName>
        <ecNumber evidence="3">4.6.1.2</ecNumber>
    </recommendedName>
</protein>
<dbReference type="GO" id="GO:0042995">
    <property type="term" value="C:cell projection"/>
    <property type="evidence" value="ECO:0007669"/>
    <property type="project" value="UniProtKB-SubCell"/>
</dbReference>
<keyword evidence="7 16" id="KW-1133">Transmembrane helix</keyword>
<comment type="subcellular location">
    <subcellularLocation>
        <location evidence="2">Cell projection</location>
    </subcellularLocation>
    <subcellularLocation>
        <location evidence="13">Endomembrane system</location>
        <topology evidence="13">Single-pass type I membrane protein</topology>
    </subcellularLocation>
</comment>
<dbReference type="FunFam" id="3.40.50.2300:FF:000114">
    <property type="entry name" value="Guanylate cyclase"/>
    <property type="match status" value="1"/>
</dbReference>
<feature type="transmembrane region" description="Helical" evidence="16">
    <location>
        <begin position="466"/>
        <end position="490"/>
    </location>
</feature>
<evidence type="ECO:0000256" key="8">
    <source>
        <dbReference type="ARBA" id="ARBA00023136"/>
    </source>
</evidence>
<dbReference type="Gene3D" id="3.40.50.2300">
    <property type="match status" value="2"/>
</dbReference>
<keyword evidence="10 14" id="KW-0456">Lyase</keyword>
<evidence type="ECO:0000256" key="6">
    <source>
        <dbReference type="ARBA" id="ARBA00022741"/>
    </source>
</evidence>
<dbReference type="AlphaFoldDB" id="A0A3B5KVW3"/>
<dbReference type="GO" id="GO:0000166">
    <property type="term" value="F:nucleotide binding"/>
    <property type="evidence" value="ECO:0007669"/>
    <property type="project" value="UniProtKB-KW"/>
</dbReference>